<dbReference type="GeneID" id="85486809"/>
<evidence type="ECO:0000256" key="3">
    <source>
        <dbReference type="ARBA" id="ARBA00022777"/>
    </source>
</evidence>
<dbReference type="Gene3D" id="3.30.1180.20">
    <property type="entry name" value="Dihydroxyacetone kinase, domain 2"/>
    <property type="match status" value="1"/>
</dbReference>
<dbReference type="InterPro" id="IPR036117">
    <property type="entry name" value="DhaL_dom_sf"/>
</dbReference>
<dbReference type="FunFam" id="3.40.50.10440:FF:000001">
    <property type="entry name" value="Dihydroxyacetone kinase, DhaK subunit"/>
    <property type="match status" value="1"/>
</dbReference>
<feature type="domain" description="DhaK" evidence="7">
    <location>
        <begin position="8"/>
        <end position="335"/>
    </location>
</feature>
<evidence type="ECO:0000256" key="4">
    <source>
        <dbReference type="ARBA" id="ARBA00022840"/>
    </source>
</evidence>
<dbReference type="Pfam" id="PF02733">
    <property type="entry name" value="Dak1"/>
    <property type="match status" value="1"/>
</dbReference>
<dbReference type="Gene3D" id="1.25.40.340">
    <property type="match status" value="1"/>
</dbReference>
<keyword evidence="3 8" id="KW-0418">Kinase</keyword>
<organism evidence="8 9">
    <name type="scientific">Rhodococcoides kroppenstedtii</name>
    <dbReference type="NCBI Taxonomy" id="293050"/>
    <lineage>
        <taxon>Bacteria</taxon>
        <taxon>Bacillati</taxon>
        <taxon>Actinomycetota</taxon>
        <taxon>Actinomycetes</taxon>
        <taxon>Mycobacteriales</taxon>
        <taxon>Nocardiaceae</taxon>
        <taxon>Rhodococcoides</taxon>
    </lineage>
</organism>
<dbReference type="RefSeq" id="WP_068361021.1">
    <property type="nucleotide sequence ID" value="NZ_FOJN01000012.1"/>
</dbReference>
<dbReference type="GO" id="GO:0004371">
    <property type="term" value="F:glycerone kinase activity"/>
    <property type="evidence" value="ECO:0007669"/>
    <property type="project" value="InterPro"/>
</dbReference>
<dbReference type="FunFam" id="3.30.1180.20:FF:000001">
    <property type="entry name" value="Dihydroxyacetone kinase 1"/>
    <property type="match status" value="1"/>
</dbReference>
<feature type="compositionally biased region" description="Low complexity" evidence="5">
    <location>
        <begin position="356"/>
        <end position="365"/>
    </location>
</feature>
<dbReference type="GO" id="GO:0019563">
    <property type="term" value="P:glycerol catabolic process"/>
    <property type="evidence" value="ECO:0007669"/>
    <property type="project" value="TreeGrafter"/>
</dbReference>
<dbReference type="SUPFAM" id="SSF101473">
    <property type="entry name" value="DhaL-like"/>
    <property type="match status" value="1"/>
</dbReference>
<dbReference type="PROSITE" id="PS51481">
    <property type="entry name" value="DHAK"/>
    <property type="match status" value="1"/>
</dbReference>
<keyword evidence="1" id="KW-0808">Transferase</keyword>
<dbReference type="FunFam" id="1.25.40.340:FF:000002">
    <property type="entry name" value="Dihydroxyacetone kinase, L subunit"/>
    <property type="match status" value="1"/>
</dbReference>
<reference evidence="8 9" key="1">
    <citation type="submission" date="2016-10" db="EMBL/GenBank/DDBJ databases">
        <authorList>
            <person name="de Groot N.N."/>
        </authorList>
    </citation>
    <scope>NUCLEOTIDE SEQUENCE [LARGE SCALE GENOMIC DNA]</scope>
    <source>
        <strain evidence="8 9">DSM 44908</strain>
    </source>
</reference>
<dbReference type="SUPFAM" id="SSF82549">
    <property type="entry name" value="DAK1/DegV-like"/>
    <property type="match status" value="1"/>
</dbReference>
<dbReference type="EMBL" id="FOJN01000012">
    <property type="protein sequence ID" value="SFA58223.1"/>
    <property type="molecule type" value="Genomic_DNA"/>
</dbReference>
<dbReference type="OrthoDB" id="9806345at2"/>
<dbReference type="InterPro" id="IPR004007">
    <property type="entry name" value="DhaL_dom"/>
</dbReference>
<protein>
    <submittedName>
        <fullName evidence="8">Homodimeric dihydroxyacetone kinase</fullName>
    </submittedName>
</protein>
<dbReference type="PANTHER" id="PTHR28629">
    <property type="entry name" value="TRIOKINASE/FMN CYCLASE"/>
    <property type="match status" value="1"/>
</dbReference>
<dbReference type="Gene3D" id="3.40.50.10440">
    <property type="entry name" value="Dihydroxyacetone kinase, domain 1"/>
    <property type="match status" value="1"/>
</dbReference>
<keyword evidence="2" id="KW-0547">Nucleotide-binding</keyword>
<sequence>MPSSKIVDPGSVVADACRATARAADDLRWVERPGYFTRRVPVDRGRVAVMSGGGSGHEPLHSGFVGAGMLDAAVPGAVFTSPNSLAIEAATRAVDGGAGVLHVVKNYTGDVINFGVAADLCRADGIDVETVLVDDDVATDSSDSDGPGRRGTAATVVVEKLCGAASARGDELAAVADLGRRVAAASRSMAVAFRACTVPGASTPSFELGDDEVEVGVGIHGERGTARTSTLTAREVVDTLLDPVLAALGAGDGDEVLLVVNGLGGTHALEIAVVFGDALDALAARGVRVRRHLVGTYVTAFDMAGVSLTVVRCGPDLPTDEVLTLWDAPTAAPAWPNAPAGDPSSDSVVDGESRSDAAGSASAGEGEPDPVITAWITGFTERVRDAVDELTELDRRAGDGDFGVTMEAGLRDAPDASSALPAAAMFAALSRSFLENAGGTSGALFGAVFHRLADGLAGRDVDADTMADAVRGALEIVVRLGGAAPGDRTMVDALAPAADALHDARAETLAAALTAAADTAARGAQDTAGMTARRGRASYVGNAARDVVDPGALPVAWFFAAGADAAGRS</sequence>
<dbReference type="Pfam" id="PF02734">
    <property type="entry name" value="Dak2"/>
    <property type="match status" value="1"/>
</dbReference>
<evidence type="ECO:0000256" key="1">
    <source>
        <dbReference type="ARBA" id="ARBA00022679"/>
    </source>
</evidence>
<evidence type="ECO:0000259" key="6">
    <source>
        <dbReference type="PROSITE" id="PS51480"/>
    </source>
</evidence>
<evidence type="ECO:0000256" key="2">
    <source>
        <dbReference type="ARBA" id="ARBA00022741"/>
    </source>
</evidence>
<name>A0A1I0U2X6_9NOCA</name>
<dbReference type="PROSITE" id="PS51480">
    <property type="entry name" value="DHAL"/>
    <property type="match status" value="1"/>
</dbReference>
<keyword evidence="4" id="KW-0067">ATP-binding</keyword>
<evidence type="ECO:0000259" key="7">
    <source>
        <dbReference type="PROSITE" id="PS51481"/>
    </source>
</evidence>
<dbReference type="AlphaFoldDB" id="A0A1I0U2X6"/>
<accession>A0A1I0U2X6</accession>
<dbReference type="GO" id="GO:0005829">
    <property type="term" value="C:cytosol"/>
    <property type="evidence" value="ECO:0007669"/>
    <property type="project" value="TreeGrafter"/>
</dbReference>
<feature type="domain" description="DhaL" evidence="6">
    <location>
        <begin position="370"/>
        <end position="564"/>
    </location>
</feature>
<dbReference type="Proteomes" id="UP000182054">
    <property type="component" value="Unassembled WGS sequence"/>
</dbReference>
<proteinExistence type="predicted"/>
<feature type="region of interest" description="Disordered" evidence="5">
    <location>
        <begin position="332"/>
        <end position="370"/>
    </location>
</feature>
<evidence type="ECO:0000256" key="5">
    <source>
        <dbReference type="SAM" id="MobiDB-lite"/>
    </source>
</evidence>
<gene>
    <name evidence="8" type="ORF">SAMN05444374_11260</name>
</gene>
<feature type="compositionally biased region" description="Low complexity" evidence="5">
    <location>
        <begin position="332"/>
        <end position="343"/>
    </location>
</feature>
<dbReference type="SMART" id="SM01120">
    <property type="entry name" value="Dak2"/>
    <property type="match status" value="1"/>
</dbReference>
<dbReference type="InterPro" id="IPR004006">
    <property type="entry name" value="DhaK_dom"/>
</dbReference>
<dbReference type="NCBIfam" id="NF011049">
    <property type="entry name" value="PRK14479.1"/>
    <property type="match status" value="1"/>
</dbReference>
<dbReference type="PANTHER" id="PTHR28629:SF4">
    <property type="entry name" value="TRIOKINASE_FMN CYCLASE"/>
    <property type="match status" value="1"/>
</dbReference>
<dbReference type="InterPro" id="IPR050861">
    <property type="entry name" value="Dihydroxyacetone_Kinase"/>
</dbReference>
<evidence type="ECO:0000313" key="9">
    <source>
        <dbReference type="Proteomes" id="UP000182054"/>
    </source>
</evidence>
<dbReference type="GO" id="GO:0005524">
    <property type="term" value="F:ATP binding"/>
    <property type="evidence" value="ECO:0007669"/>
    <property type="project" value="UniProtKB-KW"/>
</dbReference>
<evidence type="ECO:0000313" key="8">
    <source>
        <dbReference type="EMBL" id="SFA58223.1"/>
    </source>
</evidence>